<accession>M4BJS0</accession>
<evidence type="ECO:0000313" key="2">
    <source>
        <dbReference type="Proteomes" id="UP000011713"/>
    </source>
</evidence>
<reference evidence="2" key="1">
    <citation type="journal article" date="2010" name="Science">
        <title>Signatures of adaptation to obligate biotrophy in the Hyaloperonospora arabidopsidis genome.</title>
        <authorList>
            <person name="Baxter L."/>
            <person name="Tripathy S."/>
            <person name="Ishaque N."/>
            <person name="Boot N."/>
            <person name="Cabral A."/>
            <person name="Kemen E."/>
            <person name="Thines M."/>
            <person name="Ah-Fong A."/>
            <person name="Anderson R."/>
            <person name="Badejoko W."/>
            <person name="Bittner-Eddy P."/>
            <person name="Boore J.L."/>
            <person name="Chibucos M.C."/>
            <person name="Coates M."/>
            <person name="Dehal P."/>
            <person name="Delehaunty K."/>
            <person name="Dong S."/>
            <person name="Downton P."/>
            <person name="Dumas B."/>
            <person name="Fabro G."/>
            <person name="Fronick C."/>
            <person name="Fuerstenberg S.I."/>
            <person name="Fulton L."/>
            <person name="Gaulin E."/>
            <person name="Govers F."/>
            <person name="Hughes L."/>
            <person name="Humphray S."/>
            <person name="Jiang R.H."/>
            <person name="Judelson H."/>
            <person name="Kamoun S."/>
            <person name="Kyung K."/>
            <person name="Meijer H."/>
            <person name="Minx P."/>
            <person name="Morris P."/>
            <person name="Nelson J."/>
            <person name="Phuntumart V."/>
            <person name="Qutob D."/>
            <person name="Rehmany A."/>
            <person name="Rougon-Cardoso A."/>
            <person name="Ryden P."/>
            <person name="Torto-Alalibo T."/>
            <person name="Studholme D."/>
            <person name="Wang Y."/>
            <person name="Win J."/>
            <person name="Wood J."/>
            <person name="Clifton S.W."/>
            <person name="Rogers J."/>
            <person name="Van den Ackerveken G."/>
            <person name="Jones J.D."/>
            <person name="McDowell J.M."/>
            <person name="Beynon J."/>
            <person name="Tyler B.M."/>
        </authorList>
    </citation>
    <scope>NUCLEOTIDE SEQUENCE [LARGE SCALE GENOMIC DNA]</scope>
    <source>
        <strain evidence="2">Emoy2</strain>
    </source>
</reference>
<evidence type="ECO:0000313" key="1">
    <source>
        <dbReference type="EnsemblProtists" id="HpaP806651"/>
    </source>
</evidence>
<dbReference type="Proteomes" id="UP000011713">
    <property type="component" value="Unassembled WGS sequence"/>
</dbReference>
<proteinExistence type="predicted"/>
<dbReference type="InParanoid" id="M4BJS0"/>
<keyword evidence="2" id="KW-1185">Reference proteome</keyword>
<dbReference type="VEuPathDB" id="FungiDB:HpaG806651"/>
<dbReference type="HOGENOM" id="CLU_2965775_0_0_1"/>
<dbReference type="EnsemblProtists" id="HpaT806651">
    <property type="protein sequence ID" value="HpaP806651"/>
    <property type="gene ID" value="HpaG806651"/>
</dbReference>
<name>M4BJS0_HYAAE</name>
<dbReference type="EMBL" id="JH598330">
    <property type="status" value="NOT_ANNOTATED_CDS"/>
    <property type="molecule type" value="Genomic_DNA"/>
</dbReference>
<sequence>MIVNWFGMYLQPSVLLIQKTRTSLLRKATVSIFMSDYLVLSRPLGHHKQATRILLTSRV</sequence>
<dbReference type="AlphaFoldDB" id="M4BJS0"/>
<reference evidence="1" key="2">
    <citation type="submission" date="2015-06" db="UniProtKB">
        <authorList>
            <consortium name="EnsemblProtists"/>
        </authorList>
    </citation>
    <scope>IDENTIFICATION</scope>
    <source>
        <strain evidence="1">Emoy2</strain>
    </source>
</reference>
<organism evidence="1 2">
    <name type="scientific">Hyaloperonospora arabidopsidis (strain Emoy2)</name>
    <name type="common">Downy mildew agent</name>
    <name type="synonym">Peronospora arabidopsidis</name>
    <dbReference type="NCBI Taxonomy" id="559515"/>
    <lineage>
        <taxon>Eukaryota</taxon>
        <taxon>Sar</taxon>
        <taxon>Stramenopiles</taxon>
        <taxon>Oomycota</taxon>
        <taxon>Peronosporomycetes</taxon>
        <taxon>Peronosporales</taxon>
        <taxon>Peronosporaceae</taxon>
        <taxon>Hyaloperonospora</taxon>
    </lineage>
</organism>
<protein>
    <submittedName>
        <fullName evidence="1">Uncharacterized protein</fullName>
    </submittedName>
</protein>